<feature type="domain" description="Cation-transporting P-type ATPase N-terminal" evidence="6">
    <location>
        <begin position="24"/>
        <end position="98"/>
    </location>
</feature>
<name>A0ABW9QWL9_9ACTN</name>
<feature type="transmembrane region" description="Helical" evidence="5">
    <location>
        <begin position="265"/>
        <end position="283"/>
    </location>
</feature>
<protein>
    <submittedName>
        <fullName evidence="7">HAD-IC family P-type ATPase</fullName>
    </submittedName>
</protein>
<sequence length="294" mass="30880">MTTPHPPPAARPEEAPGPAPPPDAHHALAAHEVVLLLGTDVAAGLTSHEVQQRRRRFGANELREVDAGGPLRRLLGQVDHPLVIVLLVSAVVALLLGETVDAAVIFGVVVANTVIGFVQESRAEAALDALRALVRTAAQVRRDGRRQSIASVEVVPGDVAIVEAGDKVPADLRLVESVELRVDESALTGESLPVAKDEVALAVDTPVADRRNMVYSGTLVTHGAGTGVVVATGEETELGEIHRLVSSAEELETPLTRKLDRFSRLLTVVIVGLAALTFLVGVARGERVAGMFSA</sequence>
<feature type="non-terminal residue" evidence="7">
    <location>
        <position position="294"/>
    </location>
</feature>
<comment type="subcellular location">
    <subcellularLocation>
        <location evidence="1">Cell membrane</location>
        <topology evidence="1">Multi-pass membrane protein</topology>
    </subcellularLocation>
</comment>
<feature type="compositionally biased region" description="Pro residues" evidence="4">
    <location>
        <begin position="1"/>
        <end position="22"/>
    </location>
</feature>
<dbReference type="Gene3D" id="2.70.150.10">
    <property type="entry name" value="Calcium-transporting ATPase, cytoplasmic transduction domain A"/>
    <property type="match status" value="1"/>
</dbReference>
<dbReference type="InterPro" id="IPR008250">
    <property type="entry name" value="ATPase_P-typ_transduc_dom_A_sf"/>
</dbReference>
<organism evidence="7 8">
    <name type="scientific">Acidiferrimicrobium australe</name>
    <dbReference type="NCBI Taxonomy" id="2664430"/>
    <lineage>
        <taxon>Bacteria</taxon>
        <taxon>Bacillati</taxon>
        <taxon>Actinomycetota</taxon>
        <taxon>Acidimicrobiia</taxon>
        <taxon>Acidimicrobiales</taxon>
        <taxon>Acidimicrobiaceae</taxon>
        <taxon>Acidiferrimicrobium</taxon>
    </lineage>
</organism>
<feature type="region of interest" description="Disordered" evidence="4">
    <location>
        <begin position="1"/>
        <end position="24"/>
    </location>
</feature>
<dbReference type="Pfam" id="PF00122">
    <property type="entry name" value="E1-E2_ATPase"/>
    <property type="match status" value="1"/>
</dbReference>
<dbReference type="PANTHER" id="PTHR42861">
    <property type="entry name" value="CALCIUM-TRANSPORTING ATPASE"/>
    <property type="match status" value="1"/>
</dbReference>
<keyword evidence="5" id="KW-0472">Membrane</keyword>
<dbReference type="InterPro" id="IPR004014">
    <property type="entry name" value="ATPase_P-typ_cation-transptr_N"/>
</dbReference>
<dbReference type="SMART" id="SM00831">
    <property type="entry name" value="Cation_ATPase_N"/>
    <property type="match status" value="1"/>
</dbReference>
<evidence type="ECO:0000256" key="2">
    <source>
        <dbReference type="ARBA" id="ARBA00022741"/>
    </source>
</evidence>
<dbReference type="Proteomes" id="UP000437736">
    <property type="component" value="Unassembled WGS sequence"/>
</dbReference>
<keyword evidence="8" id="KW-1185">Reference proteome</keyword>
<evidence type="ECO:0000313" key="8">
    <source>
        <dbReference type="Proteomes" id="UP000437736"/>
    </source>
</evidence>
<evidence type="ECO:0000256" key="4">
    <source>
        <dbReference type="SAM" id="MobiDB-lite"/>
    </source>
</evidence>
<evidence type="ECO:0000256" key="3">
    <source>
        <dbReference type="ARBA" id="ARBA00022840"/>
    </source>
</evidence>
<comment type="caution">
    <text evidence="7">The sequence shown here is derived from an EMBL/GenBank/DDBJ whole genome shotgun (WGS) entry which is preliminary data.</text>
</comment>
<keyword evidence="5" id="KW-1133">Transmembrane helix</keyword>
<evidence type="ECO:0000256" key="5">
    <source>
        <dbReference type="SAM" id="Phobius"/>
    </source>
</evidence>
<dbReference type="Pfam" id="PF00690">
    <property type="entry name" value="Cation_ATPase_N"/>
    <property type="match status" value="1"/>
</dbReference>
<dbReference type="InterPro" id="IPR059000">
    <property type="entry name" value="ATPase_P-type_domA"/>
</dbReference>
<keyword evidence="3" id="KW-0067">ATP-binding</keyword>
<dbReference type="InterPro" id="IPR023298">
    <property type="entry name" value="ATPase_P-typ_TM_dom_sf"/>
</dbReference>
<gene>
    <name evidence="7" type="ORF">GHK86_16220</name>
</gene>
<reference evidence="7 8" key="1">
    <citation type="submission" date="2019-11" db="EMBL/GenBank/DDBJ databases">
        <title>Acidiferrimicrobium australis gen. nov., sp. nov., an acidophilic and obligately heterotrophic, member of the Actinobacteria that catalyses dissimilatory oxido- reduction of iron isolated from metal-rich acidic water in Chile.</title>
        <authorList>
            <person name="Gonzalez D."/>
            <person name="Huber K."/>
            <person name="Hedrich S."/>
            <person name="Rojas-Villalobos C."/>
            <person name="Quatrini R."/>
            <person name="Dinamarca M.A."/>
            <person name="Schwarz A."/>
            <person name="Canales C."/>
            <person name="Nancucheo I."/>
        </authorList>
    </citation>
    <scope>NUCLEOTIDE SEQUENCE [LARGE SCALE GENOMIC DNA]</scope>
    <source>
        <strain evidence="7 8">USS-CCA1</strain>
    </source>
</reference>
<keyword evidence="2" id="KW-0547">Nucleotide-binding</keyword>
<dbReference type="EMBL" id="WJHE01000918">
    <property type="protein sequence ID" value="MST34260.1"/>
    <property type="molecule type" value="Genomic_DNA"/>
</dbReference>
<dbReference type="InterPro" id="IPR001757">
    <property type="entry name" value="P_typ_ATPase"/>
</dbReference>
<accession>A0ABW9QWL9</accession>
<proteinExistence type="predicted"/>
<keyword evidence="5" id="KW-0812">Transmembrane</keyword>
<evidence type="ECO:0000256" key="1">
    <source>
        <dbReference type="ARBA" id="ARBA00004651"/>
    </source>
</evidence>
<evidence type="ECO:0000259" key="6">
    <source>
        <dbReference type="SMART" id="SM00831"/>
    </source>
</evidence>
<dbReference type="Gene3D" id="1.20.1110.10">
    <property type="entry name" value="Calcium-transporting ATPase, transmembrane domain"/>
    <property type="match status" value="1"/>
</dbReference>
<dbReference type="SUPFAM" id="SSF81653">
    <property type="entry name" value="Calcium ATPase, transduction domain A"/>
    <property type="match status" value="1"/>
</dbReference>
<dbReference type="NCBIfam" id="TIGR01494">
    <property type="entry name" value="ATPase_P-type"/>
    <property type="match status" value="1"/>
</dbReference>
<evidence type="ECO:0000313" key="7">
    <source>
        <dbReference type="EMBL" id="MST34260.1"/>
    </source>
</evidence>
<dbReference type="SUPFAM" id="SSF81665">
    <property type="entry name" value="Calcium ATPase, transmembrane domain M"/>
    <property type="match status" value="1"/>
</dbReference>